<dbReference type="InterPro" id="IPR009081">
    <property type="entry name" value="PP-bd_ACP"/>
</dbReference>
<dbReference type="Proteomes" id="UP000596902">
    <property type="component" value="Unassembled WGS sequence"/>
</dbReference>
<dbReference type="InterPro" id="IPR014043">
    <property type="entry name" value="Acyl_transferase_dom"/>
</dbReference>
<dbReference type="InterPro" id="IPR013217">
    <property type="entry name" value="Methyltransf_12"/>
</dbReference>
<dbReference type="SMART" id="SM00825">
    <property type="entry name" value="PKS_KS"/>
    <property type="match status" value="1"/>
</dbReference>
<evidence type="ECO:0000259" key="9">
    <source>
        <dbReference type="PROSITE" id="PS52004"/>
    </source>
</evidence>
<dbReference type="InterPro" id="IPR050091">
    <property type="entry name" value="PKS_NRPS_Biosynth_Enz"/>
</dbReference>
<dbReference type="InterPro" id="IPR016039">
    <property type="entry name" value="Thiolase-like"/>
</dbReference>
<keyword evidence="12" id="KW-1185">Reference proteome</keyword>
<feature type="domain" description="Carrier" evidence="8">
    <location>
        <begin position="1444"/>
        <end position="1525"/>
    </location>
</feature>
<dbReference type="GO" id="GO:0004312">
    <property type="term" value="F:fatty acid synthase activity"/>
    <property type="evidence" value="ECO:0007669"/>
    <property type="project" value="TreeGrafter"/>
</dbReference>
<dbReference type="GO" id="GO:0008168">
    <property type="term" value="F:methyltransferase activity"/>
    <property type="evidence" value="ECO:0007669"/>
    <property type="project" value="UniProtKB-KW"/>
</dbReference>
<evidence type="ECO:0000256" key="2">
    <source>
        <dbReference type="ARBA" id="ARBA00022450"/>
    </source>
</evidence>
<dbReference type="Pfam" id="PF02801">
    <property type="entry name" value="Ketoacyl-synt_C"/>
    <property type="match status" value="1"/>
</dbReference>
<dbReference type="Gene3D" id="3.40.50.1820">
    <property type="entry name" value="alpha/beta hydrolase"/>
    <property type="match status" value="1"/>
</dbReference>
<dbReference type="InterPro" id="IPR016036">
    <property type="entry name" value="Malonyl_transacylase_ACP-bd"/>
</dbReference>
<keyword evidence="5" id="KW-0511">Multifunctional enzyme</keyword>
<dbReference type="RefSeq" id="XP_038784870.1">
    <property type="nucleotide sequence ID" value="XM_038932382.1"/>
</dbReference>
<feature type="domain" description="PKS/mFAS DH" evidence="10">
    <location>
        <begin position="920"/>
        <end position="1236"/>
    </location>
</feature>
<dbReference type="InterPro" id="IPR006162">
    <property type="entry name" value="Ppantetheine_attach_site"/>
</dbReference>
<dbReference type="InterPro" id="IPR029058">
    <property type="entry name" value="AB_hydrolase_fold"/>
</dbReference>
<feature type="compositionally biased region" description="Low complexity" evidence="7">
    <location>
        <begin position="1532"/>
        <end position="1556"/>
    </location>
</feature>
<dbReference type="InterPro" id="IPR042104">
    <property type="entry name" value="PKS_dehydratase_sf"/>
</dbReference>
<evidence type="ECO:0000313" key="11">
    <source>
        <dbReference type="EMBL" id="KAF7674575.1"/>
    </source>
</evidence>
<comment type="caution">
    <text evidence="11">The sequence shown here is derived from an EMBL/GenBank/DDBJ whole genome shotgun (WGS) entry which is preliminary data.</text>
</comment>
<feature type="region of interest" description="C-terminal hotdog fold" evidence="6">
    <location>
        <begin position="1082"/>
        <end position="1236"/>
    </location>
</feature>
<sequence>LDAFSLTALHRVSRVMAQNPDLNGIAIVGMGCKFPGADSIEEYWNLLDAGRSMVTEPPKGRFPSHEHGRSTDRSVFSGNYIDDIESFDNRFFKKSGREAASMDPQQRLLLEVAYQALESAGFFGPREQDLDVGCFVGVCASDYNDNVASHPANAFSTLGTLRAFLTGRVSHFFGLTGPSITYDTACSSSAVAIDAACKAIAHGDCTSALAGGVSLLTSPHFFQNLAAASFLSPTGPTKSFDARADGYCRGEGIGLVVLKKLSQAIHDGDHIFGTILATSVKQSSNKVPITVPYSPSHTALYRQVLRMAGVAAEDVTYLEAHGTGTPIGDVIEFDALRATFASKQRKQPLYVGSVKSNIGHTESTSGVASLIKTLLMMQKRQIPGQANYSTPNTKIDLSKGQFVIPTQTQYWAADTLISCVNNYGAAGSIAAIVLREAPSLTAGSAGNQSLPGYPIVVSGNSKESIAANCERLRRFLSEREKDVQIADIAFNLADRQNRALPYIFAHTVTSLSELDNLLANATSDSSKYEIGKRRPVVLAFGGQTTRSIGLRKEVYDSSILLRRYLDECDSLLKTFGYGKGLYPAIFDTSSQDDVVGLQCMQFALHYACAQSWIACGLQIDRIIGHSFGQLVALTVGGVLSLLDGMRLVYGRAVLMRDRWGQERGSMIALEADASETKALIASVRRHDPTAPELEIACFNGPESHVVVGSAAAVETLVAILVRNRTKHTVLNVSHGFHSRFCDPILSGLEELANSMTFREPVIPIETCSRGGTWSIATARLIADHARTPVYFGEAVKRIEADLGRATWIEAGSNSSITGMVRRAASMTADHLYCPINLGRNDAMGMMADTSTKLWKNGHNVQFWPFHRAQAGSYRRTSLPPYQFEKTRHWLDFNLDAMREPGRVAPATVSSPVPELVVEPDPVFITFSGFQDAEKKFSVFTIDPRAPEWSTMLAGHAVLAEPLCPAPLYIELATRAAREIASLRGLQNAQQARVDGLEITSALGASHDKMIKLILKQTYQGSNEYSFTFQAHSRGVSPTEADHISTHAVGKVELALVDDKSHVAEFNRLAKLLRYHDFDEHEASRIGEAVHGSLVYKIFSRVVQYHDFYKGVRKVTSNAGVVSAHVSLPEDQPAVFGSLATNPVAIDNFLQVPGIYANCLAPCPSDEVFVCTHVDRVQMSQDFALSGGDGWDVLAMSTPSGERECSNDIFVRNHITGQLVFVVFGAAFTRVRISSLSKVLFRTNVHDGAIAAAVPSRPAPAVTKAGTYTNVVAAARQPPLVSPAVAQYRDPVAEESTPRLSEDTAQTTPRAPVLRSHVVPQLQRTGVEARLRNMLSRITDVPADQFEGDVQLEDLGIDSLMATEIVSEVFDVFGISIPQDHLQDLLTFASLRDYVDRRDVSAAPAVKQQISPIDPSVAKATGSQELEPAYAIPPNSHMEPETSTVAENSDLQQMISRLAQLLGEHLDCPAHSFKRSEALVDYGLDSLLCMELMSDMQQIFDLSIDLAQLTTESTYGDLIDLFVRAVSGAISVDSSASPTTSSNVSSSERTRSSGFTTPATDRSTNFDKENVAGIKDTLHSPLIRSQDAFEQIKTQFDHLALEYEFAGFYENVYPKQMELIVAYTVEAFADLGIDLKRLQSGDEIPQLDVLPRHKQLASALNDILREGRLADYDGMHYVRSEVPIEGLPSKALFHTILEEFPQHADEHKLINICGAELAALLRGQKDPLALLYGNKANRTTLENVYSASPMYITMSRLLTMFLDQSLSSFSPSLDGKFQILELGAGTGSTTKWVVEALVQRGIPFEYTFTDISSSLVSAGKRKFAKYGTTMKYATLDIEREPPMDLQGQFDIVLSTNCIHATKNLSSSLSHINKLLKPHGFVSLVEFTTRILWFDLVFGLLDGWWAFEDGRRYVLATPESWAGSMRASGFSHVSWTGGSTRESETVRIITGFKQPVADPSHYQSIPQDRRSGIETVVFGHTDNKLPLRADIHYPSPAQASAHETWPIGLMIHGGGHVMLSRKDVRPRQTQLLLDHGVLPVAIDYRLCPETTLLEGPLVDALDAYAWARCVLPTLNLSSTSIRLDASRVVVVGWSTGGTVAMSLAWTSVPRGLPAPDAILVFYCPTDYEDEFWARPNVPDHTNAYVEERLDLLEGVYPAPITAYNVPSRMVAMAGWIAPKDARSRIVLHMNWHGQTLPVLFRGLPCAKHAGRTEDATWHNMAQPSNDEVVRGSPYAQIIRGNYKSPTHIVFGTKDDLIPWQQAKRTADALHAAGIESGLTLVQDQPHLFDMYGDPTGKRWEAVLEGYAFVFNRIGRGAE</sequence>
<keyword evidence="2" id="KW-0596">Phosphopantetheine</keyword>
<dbReference type="Pfam" id="PF18558">
    <property type="entry name" value="HTH_51"/>
    <property type="match status" value="1"/>
</dbReference>
<dbReference type="Pfam" id="PF08242">
    <property type="entry name" value="Methyltransf_12"/>
    <property type="match status" value="1"/>
</dbReference>
<evidence type="ECO:0000313" key="12">
    <source>
        <dbReference type="Proteomes" id="UP000596902"/>
    </source>
</evidence>
<dbReference type="SMART" id="SM00823">
    <property type="entry name" value="PKS_PP"/>
    <property type="match status" value="1"/>
</dbReference>
<evidence type="ECO:0000259" key="8">
    <source>
        <dbReference type="PROSITE" id="PS50075"/>
    </source>
</evidence>
<dbReference type="InterPro" id="IPR049900">
    <property type="entry name" value="PKS_mFAS_DH"/>
</dbReference>
<name>A0A8H7ECE0_9PLEO</name>
<dbReference type="CDD" id="cd02440">
    <property type="entry name" value="AdoMet_MTases"/>
    <property type="match status" value="1"/>
</dbReference>
<evidence type="ECO:0000256" key="3">
    <source>
        <dbReference type="ARBA" id="ARBA00022553"/>
    </source>
</evidence>
<dbReference type="InterPro" id="IPR014030">
    <property type="entry name" value="Ketoacyl_synth_N"/>
</dbReference>
<comment type="pathway">
    <text evidence="1">Mycotoxin biosynthesis.</text>
</comment>
<proteinExistence type="predicted"/>
<evidence type="ECO:0000256" key="4">
    <source>
        <dbReference type="ARBA" id="ARBA00022679"/>
    </source>
</evidence>
<organism evidence="11 12">
    <name type="scientific">Alternaria burnsii</name>
    <dbReference type="NCBI Taxonomy" id="1187904"/>
    <lineage>
        <taxon>Eukaryota</taxon>
        <taxon>Fungi</taxon>
        <taxon>Dikarya</taxon>
        <taxon>Ascomycota</taxon>
        <taxon>Pezizomycotina</taxon>
        <taxon>Dothideomycetes</taxon>
        <taxon>Pleosporomycetidae</taxon>
        <taxon>Pleosporales</taxon>
        <taxon>Pleosporineae</taxon>
        <taxon>Pleosporaceae</taxon>
        <taxon>Alternaria</taxon>
        <taxon>Alternaria sect. Alternaria</taxon>
    </lineage>
</organism>
<dbReference type="InterPro" id="IPR001227">
    <property type="entry name" value="Ac_transferase_dom_sf"/>
</dbReference>
<dbReference type="InterPro" id="IPR041068">
    <property type="entry name" value="HTH_51"/>
</dbReference>
<dbReference type="SUPFAM" id="SSF53901">
    <property type="entry name" value="Thiolase-like"/>
    <property type="match status" value="1"/>
</dbReference>
<feature type="active site" description="Proton donor; for dehydratase activity" evidence="6">
    <location>
        <position position="1146"/>
    </location>
</feature>
<dbReference type="Gene3D" id="3.40.366.10">
    <property type="entry name" value="Malonyl-Coenzyme A Acyl Carrier Protein, domain 2"/>
    <property type="match status" value="1"/>
</dbReference>
<dbReference type="PROSITE" id="PS00012">
    <property type="entry name" value="PHOSPHOPANTETHEINE"/>
    <property type="match status" value="1"/>
</dbReference>
<dbReference type="InterPro" id="IPR036736">
    <property type="entry name" value="ACP-like_sf"/>
</dbReference>
<accession>A0A8H7ECE0</accession>
<dbReference type="Pfam" id="PF00698">
    <property type="entry name" value="Acyl_transf_1"/>
    <property type="match status" value="1"/>
</dbReference>
<dbReference type="PROSITE" id="PS52004">
    <property type="entry name" value="KS3_2"/>
    <property type="match status" value="1"/>
</dbReference>
<dbReference type="Gene3D" id="3.40.47.10">
    <property type="match status" value="1"/>
</dbReference>
<dbReference type="InterPro" id="IPR013094">
    <property type="entry name" value="AB_hydrolase_3"/>
</dbReference>
<feature type="region of interest" description="Disordered" evidence="7">
    <location>
        <begin position="1532"/>
        <end position="1565"/>
    </location>
</feature>
<dbReference type="Pfam" id="PF00550">
    <property type="entry name" value="PP-binding"/>
    <property type="match status" value="2"/>
</dbReference>
<feature type="non-terminal residue" evidence="11">
    <location>
        <position position="1"/>
    </location>
</feature>
<dbReference type="InterPro" id="IPR020841">
    <property type="entry name" value="PKS_Beta-ketoAc_synthase_dom"/>
</dbReference>
<evidence type="ECO:0000256" key="7">
    <source>
        <dbReference type="SAM" id="MobiDB-lite"/>
    </source>
</evidence>
<dbReference type="InterPro" id="IPR016035">
    <property type="entry name" value="Acyl_Trfase/lysoPLipase"/>
</dbReference>
<dbReference type="SMART" id="SM00827">
    <property type="entry name" value="PKS_AT"/>
    <property type="match status" value="1"/>
</dbReference>
<evidence type="ECO:0000256" key="6">
    <source>
        <dbReference type="PROSITE-ProRule" id="PRU01363"/>
    </source>
</evidence>
<evidence type="ECO:0000259" key="10">
    <source>
        <dbReference type="PROSITE" id="PS52019"/>
    </source>
</evidence>
<dbReference type="EMBL" id="JAAABM010000010">
    <property type="protein sequence ID" value="KAF7674575.1"/>
    <property type="molecule type" value="Genomic_DNA"/>
</dbReference>
<feature type="active site" description="Proton acceptor; for dehydratase activity" evidence="6">
    <location>
        <position position="955"/>
    </location>
</feature>
<dbReference type="PANTHER" id="PTHR43775:SF21">
    <property type="entry name" value="NON-REDUCING POLYKETIDE SYNTHASE AUSA-RELATED"/>
    <property type="match status" value="1"/>
</dbReference>
<reference evidence="11" key="1">
    <citation type="submission" date="2020-01" db="EMBL/GenBank/DDBJ databases">
        <authorList>
            <person name="Feng Z.H.Z."/>
        </authorList>
    </citation>
    <scope>NUCLEOTIDE SEQUENCE</scope>
    <source>
        <strain evidence="11">CBS107.38</strain>
    </source>
</reference>
<evidence type="ECO:0000256" key="5">
    <source>
        <dbReference type="ARBA" id="ARBA00023268"/>
    </source>
</evidence>
<dbReference type="PROSITE" id="PS50075">
    <property type="entry name" value="CARRIER"/>
    <property type="match status" value="2"/>
</dbReference>
<keyword evidence="4" id="KW-0808">Transferase</keyword>
<dbReference type="Gene3D" id="3.30.70.3290">
    <property type="match status" value="1"/>
</dbReference>
<dbReference type="Gene3D" id="1.10.1200.10">
    <property type="entry name" value="ACP-like"/>
    <property type="match status" value="2"/>
</dbReference>
<dbReference type="Pfam" id="PF00109">
    <property type="entry name" value="ketoacyl-synt"/>
    <property type="match status" value="1"/>
</dbReference>
<dbReference type="InterPro" id="IPR029063">
    <property type="entry name" value="SAM-dependent_MTases_sf"/>
</dbReference>
<feature type="region of interest" description="N-terminal hotdog fold" evidence="6">
    <location>
        <begin position="920"/>
        <end position="1058"/>
    </location>
</feature>
<dbReference type="GO" id="GO:0044550">
    <property type="term" value="P:secondary metabolite biosynthetic process"/>
    <property type="evidence" value="ECO:0007669"/>
    <property type="project" value="TreeGrafter"/>
</dbReference>
<dbReference type="GeneID" id="62205560"/>
<feature type="domain" description="Ketosynthase family 3 (KS3)" evidence="9">
    <location>
        <begin position="22"/>
        <end position="436"/>
    </location>
</feature>
<protein>
    <submittedName>
        <fullName evidence="11">Beta-ketoacyl synthase domain-containing protein</fullName>
    </submittedName>
</protein>
<dbReference type="Gene3D" id="3.10.129.110">
    <property type="entry name" value="Polyketide synthase dehydratase"/>
    <property type="match status" value="1"/>
</dbReference>
<dbReference type="GO" id="GO:0016787">
    <property type="term" value="F:hydrolase activity"/>
    <property type="evidence" value="ECO:0007669"/>
    <property type="project" value="InterPro"/>
</dbReference>
<feature type="domain" description="Carrier" evidence="8">
    <location>
        <begin position="1324"/>
        <end position="1398"/>
    </location>
</feature>
<dbReference type="GO" id="GO:0006633">
    <property type="term" value="P:fatty acid biosynthetic process"/>
    <property type="evidence" value="ECO:0007669"/>
    <property type="project" value="TreeGrafter"/>
</dbReference>
<dbReference type="SUPFAM" id="SSF52151">
    <property type="entry name" value="FabD/lysophospholipase-like"/>
    <property type="match status" value="1"/>
</dbReference>
<dbReference type="PANTHER" id="PTHR43775">
    <property type="entry name" value="FATTY ACID SYNTHASE"/>
    <property type="match status" value="1"/>
</dbReference>
<reference evidence="11" key="2">
    <citation type="submission" date="2020-08" db="EMBL/GenBank/DDBJ databases">
        <title>Draft Genome Sequence of Cumin Blight Pathogen Alternaria burnsii.</title>
        <authorList>
            <person name="Feng Z."/>
        </authorList>
    </citation>
    <scope>NUCLEOTIDE SEQUENCE</scope>
    <source>
        <strain evidence="11">CBS107.38</strain>
    </source>
</reference>
<gene>
    <name evidence="11" type="ORF">GT037_007335</name>
</gene>
<dbReference type="SUPFAM" id="SSF53474">
    <property type="entry name" value="alpha/beta-Hydrolases"/>
    <property type="match status" value="1"/>
</dbReference>
<dbReference type="SUPFAM" id="SSF55048">
    <property type="entry name" value="Probable ACP-binding domain of malonyl-CoA ACP transacylase"/>
    <property type="match status" value="1"/>
</dbReference>
<evidence type="ECO:0000256" key="1">
    <source>
        <dbReference type="ARBA" id="ARBA00004685"/>
    </source>
</evidence>
<dbReference type="Gene3D" id="3.40.50.150">
    <property type="entry name" value="Vaccinia Virus protein VP39"/>
    <property type="match status" value="1"/>
</dbReference>
<dbReference type="PROSITE" id="PS52019">
    <property type="entry name" value="PKS_MFAS_DH"/>
    <property type="match status" value="1"/>
</dbReference>
<dbReference type="SUPFAM" id="SSF47336">
    <property type="entry name" value="ACP-like"/>
    <property type="match status" value="2"/>
</dbReference>
<dbReference type="GO" id="GO:0031177">
    <property type="term" value="F:phosphopantetheine binding"/>
    <property type="evidence" value="ECO:0007669"/>
    <property type="project" value="InterPro"/>
</dbReference>
<dbReference type="InterPro" id="IPR014031">
    <property type="entry name" value="Ketoacyl_synth_C"/>
</dbReference>
<dbReference type="SUPFAM" id="SSF53335">
    <property type="entry name" value="S-adenosyl-L-methionine-dependent methyltransferases"/>
    <property type="match status" value="1"/>
</dbReference>
<dbReference type="Pfam" id="PF07859">
    <property type="entry name" value="Abhydrolase_3"/>
    <property type="match status" value="1"/>
</dbReference>
<keyword evidence="3" id="KW-0597">Phosphoprotein</keyword>
<dbReference type="CDD" id="cd00833">
    <property type="entry name" value="PKS"/>
    <property type="match status" value="1"/>
</dbReference>
<dbReference type="GO" id="GO:0032259">
    <property type="term" value="P:methylation"/>
    <property type="evidence" value="ECO:0007669"/>
    <property type="project" value="UniProtKB-KW"/>
</dbReference>
<dbReference type="InterPro" id="IPR020806">
    <property type="entry name" value="PKS_PP-bd"/>
</dbReference>